<dbReference type="GO" id="GO:0003677">
    <property type="term" value="F:DNA binding"/>
    <property type="evidence" value="ECO:0007669"/>
    <property type="project" value="UniProtKB-UniRule"/>
</dbReference>
<evidence type="ECO:0000256" key="11">
    <source>
        <dbReference type="ARBA" id="ARBA00048954"/>
    </source>
</evidence>
<evidence type="ECO:0000256" key="9">
    <source>
        <dbReference type="ARBA" id="ARBA00023235"/>
    </source>
</evidence>
<sequence>MASNLLEERIPPQAIDAEMAVLGSMLLDSEAVTDALEILTPEHFYKESHQKIFDTIKTLIDRGQAVDIVTLSEELKKKNLLTQLGGELYLTQLVDKVATTAHVKHYAEIVYKKFVVRDLIRTATALVQRCYKEEDDEPQVLIDSAADQIYKLSQKQKLSGFVASKDLAPEVMDLLEKAVQNKSAVQGVPTGLSRFDERTGGLRKSDLIILGARPSQGKTALALNMAHHACVNCGIPVAFFSLEMGRHSIFERMIGAAAQVEIHKLRRGYFDRSKWSDLTREMGRLASAPFYIDDTSGLSITELRMRARRLASELKKQGKELGLIVIDYLQLIRGGERRMESRQQEVSEISRMLKDLARTLNVPVVALSQLSRKNEDKGRTGNRPQLSDLRESGSIEQDADVVALIHREAYYKPEGPEREAVEREAKLIIAKQRNGPVGDVDLMFIAEYALFTNPAPEQMERAQEMSHDTIIEIPE</sequence>
<dbReference type="InterPro" id="IPR007692">
    <property type="entry name" value="DNA_helicase_DnaB"/>
</dbReference>
<evidence type="ECO:0000256" key="5">
    <source>
        <dbReference type="ARBA" id="ARBA00022801"/>
    </source>
</evidence>
<dbReference type="FunFam" id="1.10.860.10:FF:000001">
    <property type="entry name" value="Replicative DNA helicase"/>
    <property type="match status" value="1"/>
</dbReference>
<dbReference type="InterPro" id="IPR007693">
    <property type="entry name" value="DNA_helicase_DnaB-like_N"/>
</dbReference>
<protein>
    <recommendedName>
        <fullName evidence="12 13">Replicative DNA helicase</fullName>
        <ecNumber evidence="12 13">5.6.2.3</ecNumber>
    </recommendedName>
</protein>
<comment type="similarity">
    <text evidence="1 13">Belongs to the helicase family. DnaB subfamily.</text>
</comment>
<dbReference type="PANTHER" id="PTHR30153">
    <property type="entry name" value="REPLICATIVE DNA HELICASE DNAB"/>
    <property type="match status" value="1"/>
</dbReference>
<keyword evidence="9" id="KW-0413">Isomerase</keyword>
<keyword evidence="7 13" id="KW-0067">ATP-binding</keyword>
<evidence type="ECO:0000256" key="2">
    <source>
        <dbReference type="ARBA" id="ARBA00022515"/>
    </source>
</evidence>
<dbReference type="InterPro" id="IPR036185">
    <property type="entry name" value="DNA_heli_DnaB-like_N_sf"/>
</dbReference>
<accession>A0A928HFI6</accession>
<dbReference type="EC" id="5.6.2.3" evidence="12 13"/>
<dbReference type="Gene3D" id="1.10.860.10">
    <property type="entry name" value="DNAb Helicase, Chain A"/>
    <property type="match status" value="1"/>
</dbReference>
<evidence type="ECO:0000256" key="12">
    <source>
        <dbReference type="NCBIfam" id="TIGR00665"/>
    </source>
</evidence>
<comment type="catalytic activity">
    <reaction evidence="11 13">
        <text>ATP + H2O = ADP + phosphate + H(+)</text>
        <dbReference type="Rhea" id="RHEA:13065"/>
        <dbReference type="ChEBI" id="CHEBI:15377"/>
        <dbReference type="ChEBI" id="CHEBI:15378"/>
        <dbReference type="ChEBI" id="CHEBI:30616"/>
        <dbReference type="ChEBI" id="CHEBI:43474"/>
        <dbReference type="ChEBI" id="CHEBI:456216"/>
        <dbReference type="EC" id="5.6.2.3"/>
    </reaction>
</comment>
<keyword evidence="8 13" id="KW-0238">DNA-binding</keyword>
<evidence type="ECO:0000313" key="17">
    <source>
        <dbReference type="Proteomes" id="UP000725649"/>
    </source>
</evidence>
<dbReference type="CDD" id="cd00984">
    <property type="entry name" value="DnaB_C"/>
    <property type="match status" value="1"/>
</dbReference>
<evidence type="ECO:0000256" key="3">
    <source>
        <dbReference type="ARBA" id="ARBA00022705"/>
    </source>
</evidence>
<dbReference type="InterPro" id="IPR007694">
    <property type="entry name" value="DNA_helicase_DnaB-like_C"/>
</dbReference>
<reference evidence="16" key="1">
    <citation type="submission" date="2019-04" db="EMBL/GenBank/DDBJ databases">
        <title>Evolution of Biomass-Degrading Anaerobic Consortia Revealed by Metagenomics.</title>
        <authorList>
            <person name="Peng X."/>
        </authorList>
    </citation>
    <scope>NUCLEOTIDE SEQUENCE</scope>
    <source>
        <strain evidence="16">SIG66</strain>
    </source>
</reference>
<gene>
    <name evidence="16" type="primary">dnaB</name>
    <name evidence="16" type="ORF">E7027_00685</name>
</gene>
<name>A0A928HFI6_9BACT</name>
<keyword evidence="5 13" id="KW-0378">Hydrolase</keyword>
<keyword evidence="3 13" id="KW-0235">DNA replication</keyword>
<proteinExistence type="inferred from homology"/>
<dbReference type="Gene3D" id="3.40.50.300">
    <property type="entry name" value="P-loop containing nucleotide triphosphate hydrolases"/>
    <property type="match status" value="1"/>
</dbReference>
<dbReference type="EMBL" id="SUVG01000001">
    <property type="protein sequence ID" value="MBE6420656.1"/>
    <property type="molecule type" value="Genomic_DNA"/>
</dbReference>
<dbReference type="PROSITE" id="PS51199">
    <property type="entry name" value="SF4_HELICASE"/>
    <property type="match status" value="1"/>
</dbReference>
<dbReference type="InterPro" id="IPR016136">
    <property type="entry name" value="DNA_helicase_N/primase_C"/>
</dbReference>
<organism evidence="16 17">
    <name type="scientific">Candidatus Avelusimicrobium gallicola</name>
    <dbReference type="NCBI Taxonomy" id="2562704"/>
    <lineage>
        <taxon>Bacteria</taxon>
        <taxon>Pseudomonadati</taxon>
        <taxon>Elusimicrobiota</taxon>
        <taxon>Elusimicrobia</taxon>
        <taxon>Elusimicrobiales</taxon>
        <taxon>Elusimicrobiaceae</taxon>
        <taxon>Candidatus Avelusimicrobium</taxon>
    </lineage>
</organism>
<feature type="domain" description="SF4 helicase" evidence="15">
    <location>
        <begin position="181"/>
        <end position="458"/>
    </location>
</feature>
<evidence type="ECO:0000256" key="6">
    <source>
        <dbReference type="ARBA" id="ARBA00022806"/>
    </source>
</evidence>
<dbReference type="GO" id="GO:1990077">
    <property type="term" value="C:primosome complex"/>
    <property type="evidence" value="ECO:0007669"/>
    <property type="project" value="UniProtKB-UniRule"/>
</dbReference>
<dbReference type="Pfam" id="PF03796">
    <property type="entry name" value="DnaB_C"/>
    <property type="match status" value="1"/>
</dbReference>
<dbReference type="Proteomes" id="UP000725649">
    <property type="component" value="Unassembled WGS sequence"/>
</dbReference>
<dbReference type="AlphaFoldDB" id="A0A928HFI6"/>
<comment type="function">
    <text evidence="10 13">The main replicative DNA helicase, it participates in initiation and elongation during chromosome replication. Travels ahead of the DNA replisome, separating dsDNA into templates for DNA synthesis. A processive ATP-dependent 5'-3' DNA helicase it has DNA-dependent ATPase activity.</text>
</comment>
<dbReference type="GO" id="GO:0043139">
    <property type="term" value="F:5'-3' DNA helicase activity"/>
    <property type="evidence" value="ECO:0007669"/>
    <property type="project" value="UniProtKB-EC"/>
</dbReference>
<evidence type="ECO:0000256" key="1">
    <source>
        <dbReference type="ARBA" id="ARBA00008428"/>
    </source>
</evidence>
<dbReference type="PANTHER" id="PTHR30153:SF2">
    <property type="entry name" value="REPLICATIVE DNA HELICASE"/>
    <property type="match status" value="1"/>
</dbReference>
<keyword evidence="6 13" id="KW-0347">Helicase</keyword>
<dbReference type="Pfam" id="PF00772">
    <property type="entry name" value="DnaB"/>
    <property type="match status" value="1"/>
</dbReference>
<dbReference type="InterPro" id="IPR027417">
    <property type="entry name" value="P-loop_NTPase"/>
</dbReference>
<feature type="region of interest" description="Disordered" evidence="14">
    <location>
        <begin position="372"/>
        <end position="394"/>
    </location>
</feature>
<dbReference type="GO" id="GO:0005829">
    <property type="term" value="C:cytosol"/>
    <property type="evidence" value="ECO:0007669"/>
    <property type="project" value="TreeGrafter"/>
</dbReference>
<dbReference type="NCBIfam" id="TIGR00665">
    <property type="entry name" value="DnaB"/>
    <property type="match status" value="1"/>
</dbReference>
<keyword evidence="2 13" id="KW-0639">Primosome</keyword>
<evidence type="ECO:0000256" key="14">
    <source>
        <dbReference type="SAM" id="MobiDB-lite"/>
    </source>
</evidence>
<dbReference type="GO" id="GO:0016787">
    <property type="term" value="F:hydrolase activity"/>
    <property type="evidence" value="ECO:0007669"/>
    <property type="project" value="UniProtKB-KW"/>
</dbReference>
<dbReference type="SUPFAM" id="SSF52540">
    <property type="entry name" value="P-loop containing nucleoside triphosphate hydrolases"/>
    <property type="match status" value="1"/>
</dbReference>
<evidence type="ECO:0000313" key="16">
    <source>
        <dbReference type="EMBL" id="MBE6420656.1"/>
    </source>
</evidence>
<evidence type="ECO:0000256" key="7">
    <source>
        <dbReference type="ARBA" id="ARBA00022840"/>
    </source>
</evidence>
<comment type="caution">
    <text evidence="16">The sequence shown here is derived from an EMBL/GenBank/DDBJ whole genome shotgun (WGS) entry which is preliminary data.</text>
</comment>
<evidence type="ECO:0000256" key="4">
    <source>
        <dbReference type="ARBA" id="ARBA00022741"/>
    </source>
</evidence>
<keyword evidence="4 13" id="KW-0547">Nucleotide-binding</keyword>
<evidence type="ECO:0000256" key="8">
    <source>
        <dbReference type="ARBA" id="ARBA00023125"/>
    </source>
</evidence>
<evidence type="ECO:0000256" key="10">
    <source>
        <dbReference type="ARBA" id="ARBA00044932"/>
    </source>
</evidence>
<dbReference type="GO" id="GO:0006269">
    <property type="term" value="P:DNA replication, synthesis of primer"/>
    <property type="evidence" value="ECO:0007669"/>
    <property type="project" value="UniProtKB-UniRule"/>
</dbReference>
<evidence type="ECO:0000259" key="15">
    <source>
        <dbReference type="PROSITE" id="PS51199"/>
    </source>
</evidence>
<evidence type="ECO:0000256" key="13">
    <source>
        <dbReference type="RuleBase" id="RU362085"/>
    </source>
</evidence>
<dbReference type="SUPFAM" id="SSF48024">
    <property type="entry name" value="N-terminal domain of DnaB helicase"/>
    <property type="match status" value="1"/>
</dbReference>
<dbReference type="GO" id="GO:0005524">
    <property type="term" value="F:ATP binding"/>
    <property type="evidence" value="ECO:0007669"/>
    <property type="project" value="UniProtKB-UniRule"/>
</dbReference>